<comment type="caution">
    <text evidence="1">The sequence shown here is derived from an EMBL/GenBank/DDBJ whole genome shotgun (WGS) entry which is preliminary data.</text>
</comment>
<dbReference type="GO" id="GO:0003677">
    <property type="term" value="F:DNA binding"/>
    <property type="evidence" value="ECO:0007669"/>
    <property type="project" value="UniProtKB-KW"/>
</dbReference>
<dbReference type="InterPro" id="IPR011042">
    <property type="entry name" value="6-blade_b-propeller_TolB-like"/>
</dbReference>
<protein>
    <submittedName>
        <fullName evidence="1">DNA-binding beta-propeller fold protein YncE</fullName>
    </submittedName>
</protein>
<sequence>MSRAAQSRPSTGVRGAPCPLLPGVVPTELVPARPAWAAEALAVAPDGRLWAAHPLAGTVSVLDPATGDVEVVLGPEGPLTAPVALALAADGACFVVDGPPGLVWRCSPGGTTCLVADGLLAPGGIAVLGGRLVVGETGPHGRLLEVLPDGGSREIAAGLDVGGTLGVSPDGRVLVPGPAGAVRAVDPDGRAERLCDGLEDPVAARVDPAGRTLVLTGDGAVHVDGEVVPTGLTGADDLAIGPDGTWYVSGRGTGELVALAPDRSRRQVLPPGLSGPGGLAVLGGRLYAVDHQTLVEVVDGGFRLLGVGASTWRGLAAVGDELLATTVDGELHAMTPGVTSRRLVAGLERPAGLVAVAGEVLVAESGADRVVRAGRAGEVDPVASGFGRPTDLTTADGEVWVTDAERGQVVRLSDGLVVAAGLARPEGLVAHGAALYVVEAAAGRLTRVDPRTRTATPVVGNLPLASLPPHVPERGYAVGPQRPAPYAALAVHDGGLVVGLTGTGSVLRCALRR</sequence>
<dbReference type="AlphaFoldDB" id="A0A7Y9DT99"/>
<gene>
    <name evidence="1" type="ORF">BJ983_001203</name>
</gene>
<dbReference type="Proteomes" id="UP000535890">
    <property type="component" value="Unassembled WGS sequence"/>
</dbReference>
<accession>A0A7Y9DT99</accession>
<keyword evidence="1" id="KW-0238">DNA-binding</keyword>
<dbReference type="SUPFAM" id="SSF63829">
    <property type="entry name" value="Calcium-dependent phosphotriesterase"/>
    <property type="match status" value="2"/>
</dbReference>
<evidence type="ECO:0000313" key="2">
    <source>
        <dbReference type="Proteomes" id="UP000535890"/>
    </source>
</evidence>
<organism evidence="1 2">
    <name type="scientific">Actinomycetospora corticicola</name>
    <dbReference type="NCBI Taxonomy" id="663602"/>
    <lineage>
        <taxon>Bacteria</taxon>
        <taxon>Bacillati</taxon>
        <taxon>Actinomycetota</taxon>
        <taxon>Actinomycetes</taxon>
        <taxon>Pseudonocardiales</taxon>
        <taxon>Pseudonocardiaceae</taxon>
        <taxon>Actinomycetospora</taxon>
    </lineage>
</organism>
<dbReference type="RefSeq" id="WP_179792986.1">
    <property type="nucleotide sequence ID" value="NZ_BAABHP010000004.1"/>
</dbReference>
<proteinExistence type="predicted"/>
<dbReference type="EMBL" id="JACCBN010000001">
    <property type="protein sequence ID" value="NYD35101.1"/>
    <property type="molecule type" value="Genomic_DNA"/>
</dbReference>
<keyword evidence="2" id="KW-1185">Reference proteome</keyword>
<dbReference type="PANTHER" id="PTHR40274">
    <property type="entry name" value="VIRGINIAMYCIN B LYASE"/>
    <property type="match status" value="1"/>
</dbReference>
<dbReference type="PANTHER" id="PTHR40274:SF4">
    <property type="entry name" value="BLL1406 PROTEIN"/>
    <property type="match status" value="1"/>
</dbReference>
<name>A0A7Y9DT99_9PSEU</name>
<dbReference type="Gene3D" id="2.120.10.30">
    <property type="entry name" value="TolB, C-terminal domain"/>
    <property type="match status" value="3"/>
</dbReference>
<evidence type="ECO:0000313" key="1">
    <source>
        <dbReference type="EMBL" id="NYD35101.1"/>
    </source>
</evidence>
<dbReference type="InterPro" id="IPR051344">
    <property type="entry name" value="Vgb"/>
</dbReference>
<reference evidence="1 2" key="1">
    <citation type="submission" date="2020-07" db="EMBL/GenBank/DDBJ databases">
        <title>Sequencing the genomes of 1000 actinobacteria strains.</title>
        <authorList>
            <person name="Klenk H.-P."/>
        </authorList>
    </citation>
    <scope>NUCLEOTIDE SEQUENCE [LARGE SCALE GENOMIC DNA]</scope>
    <source>
        <strain evidence="1 2">DSM 45772</strain>
    </source>
</reference>